<dbReference type="InterPro" id="IPR006059">
    <property type="entry name" value="SBP"/>
</dbReference>
<feature type="region of interest" description="Disordered" evidence="4">
    <location>
        <begin position="65"/>
        <end position="170"/>
    </location>
</feature>
<accession>A0A7W3SZJ3</accession>
<evidence type="ECO:0000313" key="5">
    <source>
        <dbReference type="EMBL" id="MBB0228177.1"/>
    </source>
</evidence>
<evidence type="ECO:0000256" key="1">
    <source>
        <dbReference type="ARBA" id="ARBA00008520"/>
    </source>
</evidence>
<organism evidence="5 6">
    <name type="scientific">Streptomyces calidiresistens</name>
    <dbReference type="NCBI Taxonomy" id="1485586"/>
    <lineage>
        <taxon>Bacteria</taxon>
        <taxon>Bacillati</taxon>
        <taxon>Actinomycetota</taxon>
        <taxon>Actinomycetes</taxon>
        <taxon>Kitasatosporales</taxon>
        <taxon>Streptomycetaceae</taxon>
        <taxon>Streptomyces</taxon>
    </lineage>
</organism>
<dbReference type="GO" id="GO:0055052">
    <property type="term" value="C:ATP-binding cassette (ABC) transporter complex, substrate-binding subunit-containing"/>
    <property type="evidence" value="ECO:0007669"/>
    <property type="project" value="TreeGrafter"/>
</dbReference>
<keyword evidence="3" id="KW-0732">Signal</keyword>
<dbReference type="Pfam" id="PF01547">
    <property type="entry name" value="SBP_bac_1"/>
    <property type="match status" value="1"/>
</dbReference>
<comment type="caution">
    <text evidence="5">The sequence shown here is derived from an EMBL/GenBank/DDBJ whole genome shotgun (WGS) entry which is preliminary data.</text>
</comment>
<evidence type="ECO:0000256" key="3">
    <source>
        <dbReference type="ARBA" id="ARBA00022729"/>
    </source>
</evidence>
<feature type="compositionally biased region" description="Low complexity" evidence="4">
    <location>
        <begin position="157"/>
        <end position="166"/>
    </location>
</feature>
<protein>
    <submittedName>
        <fullName evidence="5">Extracellular solute-binding protein</fullName>
    </submittedName>
</protein>
<dbReference type="AlphaFoldDB" id="A0A7W3SZJ3"/>
<dbReference type="Gene3D" id="3.40.190.10">
    <property type="entry name" value="Periplasmic binding protein-like II"/>
    <property type="match status" value="2"/>
</dbReference>
<evidence type="ECO:0000256" key="2">
    <source>
        <dbReference type="ARBA" id="ARBA00022448"/>
    </source>
</evidence>
<feature type="compositionally biased region" description="Basic and acidic residues" evidence="4">
    <location>
        <begin position="71"/>
        <end position="89"/>
    </location>
</feature>
<evidence type="ECO:0000313" key="6">
    <source>
        <dbReference type="Proteomes" id="UP000530234"/>
    </source>
</evidence>
<dbReference type="GO" id="GO:1901982">
    <property type="term" value="F:maltose binding"/>
    <property type="evidence" value="ECO:0007669"/>
    <property type="project" value="TreeGrafter"/>
</dbReference>
<dbReference type="Proteomes" id="UP000530234">
    <property type="component" value="Unassembled WGS sequence"/>
</dbReference>
<gene>
    <name evidence="5" type="ORF">FOE67_01290</name>
</gene>
<comment type="similarity">
    <text evidence="1">Belongs to the bacterial solute-binding protein 1 family.</text>
</comment>
<keyword evidence="2" id="KW-0813">Transport</keyword>
<dbReference type="GO" id="GO:0042956">
    <property type="term" value="P:maltodextrin transmembrane transport"/>
    <property type="evidence" value="ECO:0007669"/>
    <property type="project" value="TreeGrafter"/>
</dbReference>
<evidence type="ECO:0000256" key="4">
    <source>
        <dbReference type="SAM" id="MobiDB-lite"/>
    </source>
</evidence>
<dbReference type="SUPFAM" id="SSF53850">
    <property type="entry name" value="Periplasmic binding protein-like II"/>
    <property type="match status" value="1"/>
</dbReference>
<dbReference type="EMBL" id="VKHS01000011">
    <property type="protein sequence ID" value="MBB0228177.1"/>
    <property type="molecule type" value="Genomic_DNA"/>
</dbReference>
<dbReference type="PANTHER" id="PTHR30061">
    <property type="entry name" value="MALTOSE-BINDING PERIPLASMIC PROTEIN"/>
    <property type="match status" value="1"/>
</dbReference>
<sequence length="603" mass="62407">MNSFSALCPLPGVPGAPAPLASLLRGAGPSRNVTAGQSFGKTLRQFSASDRRIVSAGFRSAAVAATFPGHRHGDERGPRNRREPPRSPYDEPVTAGRRHRAPPHREGRSGRKTPPSAPPAVAASTYRPEAVRGRISTGAQWGEDAGGGVNDVDHTGAADGAGVPAGPRRRRRARGVPAGAALLVAAVTLLPLAACGTGDDDAGAEAVTGSITFWDTSNETEAPLFNQLVAAFEREHPGIDVDYVNVPFFEAERRYLDAVGAGTAPDVLRADVGWTANMVAGDLLADLTGTPAEPDPGEFLETAVESVLFGDAVYGVPQVTDTLALMYNRELFERAGLTRPPRYWSEVEEYGLAVAGATDAEGIVLNTDGYFALPFLYGEDTDLIDPDARTITVAGPAAVRGLSAAASLVESGAAPVPPGEDAYGAMQGAFKRGDAAMMINGPWAVADLLDSSVFAGGDNLGIAPVPAGSGGTAGSPTGGHNLVVSAGTRSPDAAHLFVSFMTAAEQQEKAALELGLLPTRKAAYSDAVLADPVRNAFYFAHTKAVPRVPLPEGSRMFADLQEVYTDVLRGGTTPAEGLAATALAWQEDLLTDHGVVTAGTDGG</sequence>
<dbReference type="GO" id="GO:0015768">
    <property type="term" value="P:maltose transport"/>
    <property type="evidence" value="ECO:0007669"/>
    <property type="project" value="TreeGrafter"/>
</dbReference>
<dbReference type="PANTHER" id="PTHR30061:SF50">
    <property type="entry name" value="MALTOSE_MALTODEXTRIN-BINDING PERIPLASMIC PROTEIN"/>
    <property type="match status" value="1"/>
</dbReference>
<reference evidence="6" key="1">
    <citation type="submission" date="2019-10" db="EMBL/GenBank/DDBJ databases">
        <title>Streptomyces sp. nov., a novel actinobacterium isolated from alkaline environment.</title>
        <authorList>
            <person name="Golinska P."/>
        </authorList>
    </citation>
    <scope>NUCLEOTIDE SEQUENCE [LARGE SCALE GENOMIC DNA]</scope>
    <source>
        <strain evidence="6">DSM 42108</strain>
    </source>
</reference>
<name>A0A7W3SZJ3_9ACTN</name>
<proteinExistence type="inferred from homology"/>
<keyword evidence="6" id="KW-1185">Reference proteome</keyword>